<keyword evidence="1" id="KW-0812">Transmembrane</keyword>
<gene>
    <name evidence="2" type="ORF">RchiOBHm_Chr1g0369701</name>
</gene>
<evidence type="ECO:0000256" key="1">
    <source>
        <dbReference type="SAM" id="Phobius"/>
    </source>
</evidence>
<reference evidence="2 3" key="1">
    <citation type="journal article" date="2018" name="Nat. Genet.">
        <title>The Rosa genome provides new insights in the design of modern roses.</title>
        <authorList>
            <person name="Bendahmane M."/>
        </authorList>
    </citation>
    <scope>NUCLEOTIDE SEQUENCE [LARGE SCALE GENOMIC DNA]</scope>
    <source>
        <strain evidence="3">cv. Old Blush</strain>
    </source>
</reference>
<evidence type="ECO:0000313" key="3">
    <source>
        <dbReference type="Proteomes" id="UP000238479"/>
    </source>
</evidence>
<comment type="caution">
    <text evidence="2">The sequence shown here is derived from an EMBL/GenBank/DDBJ whole genome shotgun (WGS) entry which is preliminary data.</text>
</comment>
<sequence length="58" mass="6603">MSKPEQLVAEIMTISSRRCLTTNSLTTIFFYLLLASHVVPSLGRNQSTQTYRDQNEPN</sequence>
<dbReference type="Proteomes" id="UP000238479">
    <property type="component" value="Chromosome 1"/>
</dbReference>
<dbReference type="Gramene" id="PRQ59393">
    <property type="protein sequence ID" value="PRQ59393"/>
    <property type="gene ID" value="RchiOBHm_Chr1g0369701"/>
</dbReference>
<dbReference type="AlphaFoldDB" id="A0A2P6SL48"/>
<accession>A0A2P6SL48</accession>
<evidence type="ECO:0000313" key="2">
    <source>
        <dbReference type="EMBL" id="PRQ59393.1"/>
    </source>
</evidence>
<name>A0A2P6SL48_ROSCH</name>
<dbReference type="EMBL" id="PDCK01000039">
    <property type="protein sequence ID" value="PRQ59393.1"/>
    <property type="molecule type" value="Genomic_DNA"/>
</dbReference>
<proteinExistence type="predicted"/>
<keyword evidence="1" id="KW-0472">Membrane</keyword>
<keyword evidence="1" id="KW-1133">Transmembrane helix</keyword>
<protein>
    <submittedName>
        <fullName evidence="2">Uncharacterized protein</fullName>
    </submittedName>
</protein>
<feature type="transmembrane region" description="Helical" evidence="1">
    <location>
        <begin position="20"/>
        <end position="39"/>
    </location>
</feature>
<keyword evidence="3" id="KW-1185">Reference proteome</keyword>
<organism evidence="2 3">
    <name type="scientific">Rosa chinensis</name>
    <name type="common">China rose</name>
    <dbReference type="NCBI Taxonomy" id="74649"/>
    <lineage>
        <taxon>Eukaryota</taxon>
        <taxon>Viridiplantae</taxon>
        <taxon>Streptophyta</taxon>
        <taxon>Embryophyta</taxon>
        <taxon>Tracheophyta</taxon>
        <taxon>Spermatophyta</taxon>
        <taxon>Magnoliopsida</taxon>
        <taxon>eudicotyledons</taxon>
        <taxon>Gunneridae</taxon>
        <taxon>Pentapetalae</taxon>
        <taxon>rosids</taxon>
        <taxon>fabids</taxon>
        <taxon>Rosales</taxon>
        <taxon>Rosaceae</taxon>
        <taxon>Rosoideae</taxon>
        <taxon>Rosoideae incertae sedis</taxon>
        <taxon>Rosa</taxon>
    </lineage>
</organism>